<name>A0ABT0S8Z7_9SPHN</name>
<dbReference type="RefSeq" id="WP_249915024.1">
    <property type="nucleotide sequence ID" value="NZ_JAMGBB010000001.1"/>
</dbReference>
<reference evidence="1" key="1">
    <citation type="submission" date="2022-05" db="EMBL/GenBank/DDBJ databases">
        <authorList>
            <person name="Jo J.-H."/>
            <person name="Im W.-T."/>
        </authorList>
    </citation>
    <scope>NUCLEOTIDE SEQUENCE</scope>
    <source>
        <strain evidence="1">RB56-2</strain>
    </source>
</reference>
<protein>
    <submittedName>
        <fullName evidence="1">Uncharacterized protein</fullName>
    </submittedName>
</protein>
<proteinExistence type="predicted"/>
<keyword evidence="2" id="KW-1185">Reference proteome</keyword>
<sequence length="201" mass="22421">MIAAAFALMVSAFELPASYRECRLKQLTECKTTSYLVMNAGFQSAVKSFAGSVPTKFVRGVKTPLWEEIIEVLHGPPDPPIRFSDGSYLFTACQAHYCPNKGAVILSPRGEIVAAAMFTSEGADPWNPDLPSRLALDIFVSTSPARILRERPMDEWIAQSEANWRSVLADEHSPIEGSNVRIWLVQPKTRSMHLLAKRSWR</sequence>
<gene>
    <name evidence="1" type="ORF">LZ518_05570</name>
</gene>
<organism evidence="1 2">
    <name type="scientific">Sphingomonas brevis</name>
    <dbReference type="NCBI Taxonomy" id="2908206"/>
    <lineage>
        <taxon>Bacteria</taxon>
        <taxon>Pseudomonadati</taxon>
        <taxon>Pseudomonadota</taxon>
        <taxon>Alphaproteobacteria</taxon>
        <taxon>Sphingomonadales</taxon>
        <taxon>Sphingomonadaceae</taxon>
        <taxon>Sphingomonas</taxon>
    </lineage>
</organism>
<dbReference type="Proteomes" id="UP001165383">
    <property type="component" value="Unassembled WGS sequence"/>
</dbReference>
<comment type="caution">
    <text evidence="1">The sequence shown here is derived from an EMBL/GenBank/DDBJ whole genome shotgun (WGS) entry which is preliminary data.</text>
</comment>
<dbReference type="EMBL" id="JAMGBB010000001">
    <property type="protein sequence ID" value="MCL6740600.1"/>
    <property type="molecule type" value="Genomic_DNA"/>
</dbReference>
<accession>A0ABT0S8Z7</accession>
<evidence type="ECO:0000313" key="1">
    <source>
        <dbReference type="EMBL" id="MCL6740600.1"/>
    </source>
</evidence>
<evidence type="ECO:0000313" key="2">
    <source>
        <dbReference type="Proteomes" id="UP001165383"/>
    </source>
</evidence>